<dbReference type="EMBL" id="CP092109">
    <property type="protein sequence ID" value="UWZ79663.1"/>
    <property type="molecule type" value="Genomic_DNA"/>
</dbReference>
<evidence type="ECO:0000256" key="1">
    <source>
        <dbReference type="SAM" id="MobiDB-lite"/>
    </source>
</evidence>
<dbReference type="InterPro" id="IPR036465">
    <property type="entry name" value="vWFA_dom_sf"/>
</dbReference>
<dbReference type="SMART" id="SM00327">
    <property type="entry name" value="VWA"/>
    <property type="match status" value="1"/>
</dbReference>
<gene>
    <name evidence="3" type="ORF">L9S41_18575</name>
</gene>
<dbReference type="Gene3D" id="3.40.50.410">
    <property type="entry name" value="von Willebrand factor, type A domain"/>
    <property type="match status" value="1"/>
</dbReference>
<proteinExistence type="predicted"/>
<organism evidence="3 4">
    <name type="scientific">Geoalkalibacter halelectricus</name>
    <dbReference type="NCBI Taxonomy" id="2847045"/>
    <lineage>
        <taxon>Bacteria</taxon>
        <taxon>Pseudomonadati</taxon>
        <taxon>Thermodesulfobacteriota</taxon>
        <taxon>Desulfuromonadia</taxon>
        <taxon>Desulfuromonadales</taxon>
        <taxon>Geoalkalibacteraceae</taxon>
        <taxon>Geoalkalibacter</taxon>
    </lineage>
</organism>
<feature type="domain" description="VWFA" evidence="2">
    <location>
        <begin position="369"/>
        <end position="546"/>
    </location>
</feature>
<feature type="region of interest" description="Disordered" evidence="1">
    <location>
        <begin position="205"/>
        <end position="252"/>
    </location>
</feature>
<accession>A0ABY5ZKK3</accession>
<evidence type="ECO:0000313" key="4">
    <source>
        <dbReference type="Proteomes" id="UP001060414"/>
    </source>
</evidence>
<dbReference type="SUPFAM" id="SSF53300">
    <property type="entry name" value="vWA-like"/>
    <property type="match status" value="1"/>
</dbReference>
<sequence>MIRDQELADLCRTIGRDAGLSVTVGGKRSYIAADANHINIAAMPMTPQGRILAVGLVWHESAHKLYTDFSLGGPGQGLLGSLANIIEDARVDRDFIAQRPGSRYDTELLDDFYAAKGSMTPANEAQALCAFVMGQARAQLTSISSFDADMQKGREMLSAAFGEELVRQAQVICAEFPHLPKARAGTHAAKELARRLHDLFVQAAQKPKPPASPPKDSSHPSPEQPGAQAKPQPKGRPTRNGTPADLSSPEKRKAHLLRQAAETCMGDRAQAILQELDQLAGKQTGTERPFVPELPLIDRAQPFSPVDEALALQATAGLRARLYGLLQAMKNLPVTHGCSGKRLDERRLHRLSLDDPRIFRRRQPRVDVHTAVCLLLDASGSMNRPHRGQSYIELASLCAYALHRALRGLPGVAVWSAEFSKAHSQRFGRDVEVREICGWQEKPSPALFGRRGLSNTPVCSGLWAARAELLARPEPRRIVLLLTDGVPSDTPGAVADTSLRLHKDGIEVAAIGIKEASVQRHWKNHRVIGDPSQLAQAMFHILTTLLTSRRQRAA</sequence>
<dbReference type="Proteomes" id="UP001060414">
    <property type="component" value="Chromosome"/>
</dbReference>
<evidence type="ECO:0000259" key="2">
    <source>
        <dbReference type="SMART" id="SM00327"/>
    </source>
</evidence>
<protein>
    <recommendedName>
        <fullName evidence="2">VWFA domain-containing protein</fullName>
    </recommendedName>
</protein>
<name>A0ABY5ZKK3_9BACT</name>
<reference evidence="3" key="1">
    <citation type="journal article" date="2022" name="Environ. Microbiol.">
        <title>Geoalkalibacter halelectricus SAP #1 sp. nov. possessing extracellular electron transfer and mineral#reducing capabilities from a haloalkaline environment.</title>
        <authorList>
            <person name="Yadav S."/>
            <person name="Singh R."/>
            <person name="Sundharam S.S."/>
            <person name="Chaudhary S."/>
            <person name="Krishnamurthi S."/>
            <person name="Patil S.A."/>
        </authorList>
    </citation>
    <scope>NUCLEOTIDE SEQUENCE</scope>
    <source>
        <strain evidence="3">SAP-1</strain>
    </source>
</reference>
<dbReference type="InterPro" id="IPR002035">
    <property type="entry name" value="VWF_A"/>
</dbReference>
<dbReference type="RefSeq" id="WP_260748015.1">
    <property type="nucleotide sequence ID" value="NZ_CP092109.1"/>
</dbReference>
<keyword evidence="4" id="KW-1185">Reference proteome</keyword>
<evidence type="ECO:0000313" key="3">
    <source>
        <dbReference type="EMBL" id="UWZ79663.1"/>
    </source>
</evidence>